<organism evidence="9 10">
    <name type="scientific">Coniella lustricola</name>
    <dbReference type="NCBI Taxonomy" id="2025994"/>
    <lineage>
        <taxon>Eukaryota</taxon>
        <taxon>Fungi</taxon>
        <taxon>Dikarya</taxon>
        <taxon>Ascomycota</taxon>
        <taxon>Pezizomycotina</taxon>
        <taxon>Sordariomycetes</taxon>
        <taxon>Sordariomycetidae</taxon>
        <taxon>Diaporthales</taxon>
        <taxon>Schizoparmaceae</taxon>
        <taxon>Coniella</taxon>
    </lineage>
</organism>
<dbReference type="Proteomes" id="UP000241462">
    <property type="component" value="Unassembled WGS sequence"/>
</dbReference>
<dbReference type="PANTHER" id="PTHR33048:SF147">
    <property type="entry name" value="INTEGRAL MEMBRANE PROTEIN"/>
    <property type="match status" value="1"/>
</dbReference>
<dbReference type="STRING" id="2025994.A0A2T3A3H8"/>
<evidence type="ECO:0000256" key="4">
    <source>
        <dbReference type="ARBA" id="ARBA00023136"/>
    </source>
</evidence>
<evidence type="ECO:0000256" key="7">
    <source>
        <dbReference type="SAM" id="Phobius"/>
    </source>
</evidence>
<feature type="transmembrane region" description="Helical" evidence="7">
    <location>
        <begin position="174"/>
        <end position="193"/>
    </location>
</feature>
<keyword evidence="3 7" id="KW-1133">Transmembrane helix</keyword>
<feature type="transmembrane region" description="Helical" evidence="7">
    <location>
        <begin position="119"/>
        <end position="136"/>
    </location>
</feature>
<evidence type="ECO:0000256" key="1">
    <source>
        <dbReference type="ARBA" id="ARBA00004141"/>
    </source>
</evidence>
<comment type="similarity">
    <text evidence="5">Belongs to the SAT4 family.</text>
</comment>
<dbReference type="InterPro" id="IPR052337">
    <property type="entry name" value="SAT4-like"/>
</dbReference>
<dbReference type="InterPro" id="IPR049326">
    <property type="entry name" value="Rhodopsin_dom_fungi"/>
</dbReference>
<feature type="transmembrane region" description="Helical" evidence="7">
    <location>
        <begin position="20"/>
        <end position="39"/>
    </location>
</feature>
<evidence type="ECO:0000256" key="5">
    <source>
        <dbReference type="ARBA" id="ARBA00038359"/>
    </source>
</evidence>
<dbReference type="EMBL" id="KZ678484">
    <property type="protein sequence ID" value="PSR82218.1"/>
    <property type="molecule type" value="Genomic_DNA"/>
</dbReference>
<dbReference type="PANTHER" id="PTHR33048">
    <property type="entry name" value="PTH11-LIKE INTEGRAL MEMBRANE PROTEIN (AFU_ORTHOLOGUE AFUA_5G11245)"/>
    <property type="match status" value="1"/>
</dbReference>
<dbReference type="Pfam" id="PF20684">
    <property type="entry name" value="Fung_rhodopsin"/>
    <property type="match status" value="1"/>
</dbReference>
<proteinExistence type="inferred from homology"/>
<feature type="domain" description="Rhodopsin" evidence="8">
    <location>
        <begin position="35"/>
        <end position="272"/>
    </location>
</feature>
<keyword evidence="2 7" id="KW-0812">Transmembrane</keyword>
<feature type="transmembrane region" description="Helical" evidence="7">
    <location>
        <begin position="249"/>
        <end position="271"/>
    </location>
</feature>
<sequence>MNFPRDSDVVYYNPSVQIWVGLWTLFLGASVFLALRLWCKITRRHGLWYDDYILIAAYLTLMITDILITIEYATGYSLGSWDDRMHILIDISSIGTVIGQAVSKSAFGITLLRMIDKKWQAVFIVFCIISMDGIALSKCIFEWARLCGDDDYQQWYRPKGWCLYKSFSTEWKEIGNIYNIIMDFIFAMFPWLLTWRLKLQRDEKIALCITLSLGIIVAVITAVRTWWKDTPLMDTHDEWYMWRDAMSEIWYSGEVAGTIIVQCIPVLRPFVKDLHTSLTSRRLEATEPTKGSTWLDSKSMGEKKVLVTITRDEENPHGAGVYELSDISEEPSSHSSSNNPSNNQIQPPAMGHHADAYFSPSEVDLRINAGHTQPLRKENWPL</sequence>
<evidence type="ECO:0000313" key="10">
    <source>
        <dbReference type="Proteomes" id="UP000241462"/>
    </source>
</evidence>
<protein>
    <recommendedName>
        <fullName evidence="8">Rhodopsin domain-containing protein</fullName>
    </recommendedName>
</protein>
<comment type="subcellular location">
    <subcellularLocation>
        <location evidence="1">Membrane</location>
        <topology evidence="1">Multi-pass membrane protein</topology>
    </subcellularLocation>
</comment>
<dbReference type="AlphaFoldDB" id="A0A2T3A3H8"/>
<feature type="transmembrane region" description="Helical" evidence="7">
    <location>
        <begin position="205"/>
        <end position="227"/>
    </location>
</feature>
<reference evidence="9 10" key="1">
    <citation type="journal article" date="2018" name="Mycol. Prog.">
        <title>Coniella lustricola, a new species from submerged detritus.</title>
        <authorList>
            <person name="Raudabaugh D.B."/>
            <person name="Iturriaga T."/>
            <person name="Carver A."/>
            <person name="Mondo S."/>
            <person name="Pangilinan J."/>
            <person name="Lipzen A."/>
            <person name="He G."/>
            <person name="Amirebrahimi M."/>
            <person name="Grigoriev I.V."/>
            <person name="Miller A.N."/>
        </authorList>
    </citation>
    <scope>NUCLEOTIDE SEQUENCE [LARGE SCALE GENOMIC DNA]</scope>
    <source>
        <strain evidence="9 10">B22-T-1</strain>
    </source>
</reference>
<accession>A0A2T3A3H8</accession>
<dbReference type="GO" id="GO:0016020">
    <property type="term" value="C:membrane"/>
    <property type="evidence" value="ECO:0007669"/>
    <property type="project" value="UniProtKB-SubCell"/>
</dbReference>
<evidence type="ECO:0000313" key="9">
    <source>
        <dbReference type="EMBL" id="PSR82218.1"/>
    </source>
</evidence>
<feature type="region of interest" description="Disordered" evidence="6">
    <location>
        <begin position="326"/>
        <end position="358"/>
    </location>
</feature>
<evidence type="ECO:0000256" key="2">
    <source>
        <dbReference type="ARBA" id="ARBA00022692"/>
    </source>
</evidence>
<feature type="compositionally biased region" description="Low complexity" evidence="6">
    <location>
        <begin position="333"/>
        <end position="348"/>
    </location>
</feature>
<evidence type="ECO:0000256" key="6">
    <source>
        <dbReference type="SAM" id="MobiDB-lite"/>
    </source>
</evidence>
<gene>
    <name evidence="9" type="ORF">BD289DRAFT_484015</name>
</gene>
<keyword evidence="10" id="KW-1185">Reference proteome</keyword>
<evidence type="ECO:0000259" key="8">
    <source>
        <dbReference type="Pfam" id="PF20684"/>
    </source>
</evidence>
<evidence type="ECO:0000256" key="3">
    <source>
        <dbReference type="ARBA" id="ARBA00022989"/>
    </source>
</evidence>
<keyword evidence="4 7" id="KW-0472">Membrane</keyword>
<feature type="transmembrane region" description="Helical" evidence="7">
    <location>
        <begin position="51"/>
        <end position="73"/>
    </location>
</feature>
<dbReference type="OrthoDB" id="5417887at2759"/>
<name>A0A2T3A3H8_9PEZI</name>
<dbReference type="InParanoid" id="A0A2T3A3H8"/>
<feature type="transmembrane region" description="Helical" evidence="7">
    <location>
        <begin position="85"/>
        <end position="107"/>
    </location>
</feature>